<sequence>MEILAAAVTLLGALCGVNLLLTYGLIRKMQRLSLPADAGPGLEALPKPGTQAPDFVAEGLAGEEISAERLDGSYLIGFFSVTCAPCRERLPEFTEFLSELPADTNAVIAIVGDGPDRENMIGMARRTTAHVIHEDNPSKLVESFGVNRFPTLLRVMDGYVASNATLVSQLVTASYGLRI</sequence>
<dbReference type="GO" id="GO:0016209">
    <property type="term" value="F:antioxidant activity"/>
    <property type="evidence" value="ECO:0007669"/>
    <property type="project" value="InterPro"/>
</dbReference>
<dbReference type="RefSeq" id="WP_142617197.1">
    <property type="nucleotide sequence ID" value="NZ_VIRM01000005.1"/>
</dbReference>
<gene>
    <name evidence="2" type="ORF">FLX08_06045</name>
</gene>
<evidence type="ECO:0000313" key="2">
    <source>
        <dbReference type="EMBL" id="TQS22900.1"/>
    </source>
</evidence>
<proteinExistence type="predicted"/>
<accession>A0A544Z1G1</accession>
<protein>
    <submittedName>
        <fullName evidence="2">TlpA family protein disulfide reductase</fullName>
    </submittedName>
</protein>
<evidence type="ECO:0000259" key="1">
    <source>
        <dbReference type="PROSITE" id="PS51352"/>
    </source>
</evidence>
<dbReference type="InterPro" id="IPR036249">
    <property type="entry name" value="Thioredoxin-like_sf"/>
</dbReference>
<dbReference type="InterPro" id="IPR013766">
    <property type="entry name" value="Thioredoxin_domain"/>
</dbReference>
<dbReference type="SUPFAM" id="SSF52833">
    <property type="entry name" value="Thioredoxin-like"/>
    <property type="match status" value="1"/>
</dbReference>
<reference evidence="2 3" key="1">
    <citation type="submission" date="2019-07" db="EMBL/GenBank/DDBJ databases">
        <title>Microbispora hainanensis DSM 45428.</title>
        <authorList>
            <person name="Thawai C."/>
        </authorList>
    </citation>
    <scope>NUCLEOTIDE SEQUENCE [LARGE SCALE GENOMIC DNA]</scope>
    <source>
        <strain evidence="2 3">DSM 45428</strain>
    </source>
</reference>
<name>A0A544Z1G1_9ACTN</name>
<dbReference type="GO" id="GO:0016491">
    <property type="term" value="F:oxidoreductase activity"/>
    <property type="evidence" value="ECO:0007669"/>
    <property type="project" value="InterPro"/>
</dbReference>
<dbReference type="InterPro" id="IPR017937">
    <property type="entry name" value="Thioredoxin_CS"/>
</dbReference>
<dbReference type="AlphaFoldDB" id="A0A544Z1G1"/>
<dbReference type="Pfam" id="PF00578">
    <property type="entry name" value="AhpC-TSA"/>
    <property type="match status" value="1"/>
</dbReference>
<feature type="domain" description="Thioredoxin" evidence="1">
    <location>
        <begin position="46"/>
        <end position="161"/>
    </location>
</feature>
<dbReference type="EMBL" id="VIRM01000005">
    <property type="protein sequence ID" value="TQS22900.1"/>
    <property type="molecule type" value="Genomic_DNA"/>
</dbReference>
<dbReference type="PROSITE" id="PS00194">
    <property type="entry name" value="THIOREDOXIN_1"/>
    <property type="match status" value="1"/>
</dbReference>
<dbReference type="Proteomes" id="UP000316541">
    <property type="component" value="Unassembled WGS sequence"/>
</dbReference>
<dbReference type="CDD" id="cd02966">
    <property type="entry name" value="TlpA_like_family"/>
    <property type="match status" value="1"/>
</dbReference>
<dbReference type="PROSITE" id="PS51352">
    <property type="entry name" value="THIOREDOXIN_2"/>
    <property type="match status" value="1"/>
</dbReference>
<dbReference type="Gene3D" id="3.40.30.10">
    <property type="entry name" value="Glutaredoxin"/>
    <property type="match status" value="1"/>
</dbReference>
<organism evidence="2 3">
    <name type="scientific">Microbispora hainanensis</name>
    <dbReference type="NCBI Taxonomy" id="568844"/>
    <lineage>
        <taxon>Bacteria</taxon>
        <taxon>Bacillati</taxon>
        <taxon>Actinomycetota</taxon>
        <taxon>Actinomycetes</taxon>
        <taxon>Streptosporangiales</taxon>
        <taxon>Streptosporangiaceae</taxon>
        <taxon>Microbispora</taxon>
    </lineage>
</organism>
<dbReference type="InterPro" id="IPR000866">
    <property type="entry name" value="AhpC/TSA"/>
</dbReference>
<evidence type="ECO:0000313" key="3">
    <source>
        <dbReference type="Proteomes" id="UP000316541"/>
    </source>
</evidence>
<comment type="caution">
    <text evidence="2">The sequence shown here is derived from an EMBL/GenBank/DDBJ whole genome shotgun (WGS) entry which is preliminary data.</text>
</comment>